<gene>
    <name evidence="3" type="ORF">I6H56_01060</name>
</gene>
<evidence type="ECO:0000313" key="3">
    <source>
        <dbReference type="EMBL" id="QQB74094.1"/>
    </source>
</evidence>
<dbReference type="Proteomes" id="UP000595577">
    <property type="component" value="Chromosome"/>
</dbReference>
<dbReference type="AlphaFoldDB" id="A0A7T4KGQ0"/>
<dbReference type="RefSeq" id="WP_198480740.1">
    <property type="nucleotide sequence ID" value="NZ_CP066022.1"/>
</dbReference>
<name>A0A7T4KGQ0_9FUSO</name>
<proteinExistence type="predicted"/>
<sequence length="387" mass="45686">MKLTKIEIENLYGCMNYSINLLDQTFLVGKNGAGKSSILRIIDAFFSKKTSFFQNLNFKKISLFFEGNKRKENFYIELIKRKEKRTIQRENEIETIEVENCIISDSRMTSYMETIYKERQEKLFTELRNNEAHSTDENLKKELEEINNSLENIDSIKFISPFSAKDYYDRFMKDEDIKFLSNGVQYIDDRKKYLSSIINKNISFSDGEDTIKELEDILNPINIVNKLWQKAIKEYLENLLDGKTEFILIDYINIVNQFLKDTGKEIYLSKNRDLKIRLIKYPDNLDDLKIEDLSSGEMELLILFTKIYFSFNQNSIIIFDEPEKSLHIEWQVLLGEFFKEFSEKHKDAQLIIATHSPFVTQEVDNNSIISMDEILNIEYTVENKGDL</sequence>
<evidence type="ECO:0000259" key="2">
    <source>
        <dbReference type="Pfam" id="PF13175"/>
    </source>
</evidence>
<dbReference type="SUPFAM" id="SSF52540">
    <property type="entry name" value="P-loop containing nucleoside triphosphate hydrolases"/>
    <property type="match status" value="1"/>
</dbReference>
<feature type="domain" description="Endonuclease GajA/Old nuclease/RecF-like AAA" evidence="2">
    <location>
        <begin position="1"/>
        <end position="359"/>
    </location>
</feature>
<organism evidence="3 4">
    <name type="scientific">Fusobacterium canifelinum</name>
    <dbReference type="NCBI Taxonomy" id="285729"/>
    <lineage>
        <taxon>Bacteria</taxon>
        <taxon>Fusobacteriati</taxon>
        <taxon>Fusobacteriota</taxon>
        <taxon>Fusobacteriia</taxon>
        <taxon>Fusobacteriales</taxon>
        <taxon>Fusobacteriaceae</taxon>
        <taxon>Fusobacterium</taxon>
    </lineage>
</organism>
<dbReference type="PANTHER" id="PTHR43581">
    <property type="entry name" value="ATP/GTP PHOSPHATASE"/>
    <property type="match status" value="1"/>
</dbReference>
<evidence type="ECO:0000313" key="4">
    <source>
        <dbReference type="Proteomes" id="UP000595577"/>
    </source>
</evidence>
<dbReference type="InterPro" id="IPR041685">
    <property type="entry name" value="AAA_GajA/Old/RecF-like"/>
</dbReference>
<reference evidence="3 4" key="1">
    <citation type="submission" date="2020-12" db="EMBL/GenBank/DDBJ databases">
        <title>FDA dAtabase for Regulatory Grade micrObial Sequences (FDA-ARGOS): Supporting development and validation of Infectious Disease Dx tests.</title>
        <authorList>
            <person name="Sproer C."/>
            <person name="Gronow S."/>
            <person name="Severitt S."/>
            <person name="Schroder I."/>
            <person name="Tallon L."/>
            <person name="Sadzewicz L."/>
            <person name="Zhao X."/>
            <person name="Boylan J."/>
            <person name="Ott S."/>
            <person name="Bowen H."/>
            <person name="Vavikolanu K."/>
            <person name="Mehta A."/>
            <person name="Aluvathingal J."/>
            <person name="Nadendla S."/>
            <person name="Lowell S."/>
            <person name="Myers T."/>
            <person name="Yan Y."/>
            <person name="Sichtig H."/>
        </authorList>
    </citation>
    <scope>NUCLEOTIDE SEQUENCE [LARGE SCALE GENOMIC DNA]</scope>
    <source>
        <strain evidence="3 4">FDAARGOS_999</strain>
    </source>
</reference>
<protein>
    <submittedName>
        <fullName evidence="3">AAA family ATPase</fullName>
    </submittedName>
</protein>
<dbReference type="EMBL" id="CP066022">
    <property type="protein sequence ID" value="QQB74094.1"/>
    <property type="molecule type" value="Genomic_DNA"/>
</dbReference>
<dbReference type="Pfam" id="PF13175">
    <property type="entry name" value="AAA_15"/>
    <property type="match status" value="1"/>
</dbReference>
<accession>A0A7T4KGQ0</accession>
<dbReference type="InterPro" id="IPR027417">
    <property type="entry name" value="P-loop_NTPase"/>
</dbReference>
<evidence type="ECO:0000256" key="1">
    <source>
        <dbReference type="SAM" id="Coils"/>
    </source>
</evidence>
<dbReference type="InterPro" id="IPR051396">
    <property type="entry name" value="Bact_Antivir_Def_Nuclease"/>
</dbReference>
<dbReference type="PANTHER" id="PTHR43581:SF4">
    <property type="entry name" value="ATP_GTP PHOSPHATASE"/>
    <property type="match status" value="1"/>
</dbReference>
<keyword evidence="1" id="KW-0175">Coiled coil</keyword>
<dbReference type="Gene3D" id="3.40.50.300">
    <property type="entry name" value="P-loop containing nucleotide triphosphate hydrolases"/>
    <property type="match status" value="1"/>
</dbReference>
<feature type="coiled-coil region" evidence="1">
    <location>
        <begin position="129"/>
        <end position="156"/>
    </location>
</feature>